<evidence type="ECO:0000256" key="9">
    <source>
        <dbReference type="ARBA" id="ARBA00022723"/>
    </source>
</evidence>
<dbReference type="OrthoDB" id="9809356at2"/>
<comment type="catalytic activity">
    <reaction evidence="18">
        <text>10-formyltetrahydrofolyl-(gamma-L-Glu)(n) + L-glutamate + ATP = 10-formyltetrahydrofolyl-(gamma-L-Glu)(n+1) + ADP + phosphate + H(+)</text>
        <dbReference type="Rhea" id="RHEA:51904"/>
        <dbReference type="Rhea" id="RHEA-COMP:13088"/>
        <dbReference type="Rhea" id="RHEA-COMP:14300"/>
        <dbReference type="ChEBI" id="CHEBI:15378"/>
        <dbReference type="ChEBI" id="CHEBI:29985"/>
        <dbReference type="ChEBI" id="CHEBI:30616"/>
        <dbReference type="ChEBI" id="CHEBI:43474"/>
        <dbReference type="ChEBI" id="CHEBI:134413"/>
        <dbReference type="ChEBI" id="CHEBI:456216"/>
        <dbReference type="EC" id="6.3.2.17"/>
    </reaction>
</comment>
<evidence type="ECO:0000313" key="24">
    <source>
        <dbReference type="EMBL" id="SHG41339.1"/>
    </source>
</evidence>
<dbReference type="PROSITE" id="PS01012">
    <property type="entry name" value="FOLYLPOLYGLU_SYNT_2"/>
    <property type="match status" value="1"/>
</dbReference>
<evidence type="ECO:0000313" key="25">
    <source>
        <dbReference type="Proteomes" id="UP000184520"/>
    </source>
</evidence>
<keyword evidence="13" id="KW-0289">Folate biosynthesis</keyword>
<evidence type="ECO:0000256" key="13">
    <source>
        <dbReference type="ARBA" id="ARBA00022909"/>
    </source>
</evidence>
<dbReference type="NCBIfam" id="NF008101">
    <property type="entry name" value="PRK10846.1"/>
    <property type="match status" value="1"/>
</dbReference>
<evidence type="ECO:0000256" key="18">
    <source>
        <dbReference type="ARBA" id="ARBA00047808"/>
    </source>
</evidence>
<evidence type="ECO:0000259" key="23">
    <source>
        <dbReference type="Pfam" id="PF08245"/>
    </source>
</evidence>
<evidence type="ECO:0000256" key="4">
    <source>
        <dbReference type="ARBA" id="ARBA00008276"/>
    </source>
</evidence>
<dbReference type="PANTHER" id="PTHR11136:SF0">
    <property type="entry name" value="DIHYDROFOLATE SYNTHETASE-RELATED"/>
    <property type="match status" value="1"/>
</dbReference>
<comment type="function">
    <text evidence="1">Functions in two distinct reactions of the de novo folate biosynthetic pathway. Catalyzes the addition of a glutamate residue to dihydropteroate (7,8-dihydropteroate or H2Pte) to form dihydrofolate (7,8-dihydrofolate monoglutamate or H2Pte-Glu). Also catalyzes successive additions of L-glutamate to tetrahydrofolate or 10-formyltetrahydrofolate or 5,10-methylenetetrahydrofolate, leading to folylpolyglutamate derivatives.</text>
</comment>
<dbReference type="Proteomes" id="UP000184520">
    <property type="component" value="Unassembled WGS sequence"/>
</dbReference>
<comment type="catalytic activity">
    <reaction evidence="17">
        <text>(6S)-5,6,7,8-tetrahydrofolyl-(gamma-L-Glu)(n) + L-glutamate + ATP = (6S)-5,6,7,8-tetrahydrofolyl-(gamma-L-Glu)(n+1) + ADP + phosphate + H(+)</text>
        <dbReference type="Rhea" id="RHEA:10580"/>
        <dbReference type="Rhea" id="RHEA-COMP:14738"/>
        <dbReference type="Rhea" id="RHEA-COMP:14740"/>
        <dbReference type="ChEBI" id="CHEBI:15378"/>
        <dbReference type="ChEBI" id="CHEBI:29985"/>
        <dbReference type="ChEBI" id="CHEBI:30616"/>
        <dbReference type="ChEBI" id="CHEBI:43474"/>
        <dbReference type="ChEBI" id="CHEBI:141005"/>
        <dbReference type="ChEBI" id="CHEBI:456216"/>
        <dbReference type="EC" id="6.3.2.17"/>
    </reaction>
</comment>
<dbReference type="GO" id="GO:0005524">
    <property type="term" value="F:ATP binding"/>
    <property type="evidence" value="ECO:0007669"/>
    <property type="project" value="UniProtKB-KW"/>
</dbReference>
<evidence type="ECO:0000256" key="16">
    <source>
        <dbReference type="ARBA" id="ARBA00032510"/>
    </source>
</evidence>
<dbReference type="InterPro" id="IPR036565">
    <property type="entry name" value="Mur-like_cat_sf"/>
</dbReference>
<reference evidence="25" key="1">
    <citation type="submission" date="2016-11" db="EMBL/GenBank/DDBJ databases">
        <authorList>
            <person name="Varghese N."/>
            <person name="Submissions S."/>
        </authorList>
    </citation>
    <scope>NUCLEOTIDE SEQUENCE [LARGE SCALE GENOMIC DNA]</scope>
    <source>
        <strain evidence="25">CGMCC 1.8995</strain>
    </source>
</reference>
<accession>A0A1M5JM39</accession>
<dbReference type="GO" id="GO:0046872">
    <property type="term" value="F:metal ion binding"/>
    <property type="evidence" value="ECO:0007669"/>
    <property type="project" value="UniProtKB-KW"/>
</dbReference>
<dbReference type="GO" id="GO:0046654">
    <property type="term" value="P:tetrahydrofolate biosynthetic process"/>
    <property type="evidence" value="ECO:0007669"/>
    <property type="project" value="UniProtKB-UniPathway"/>
</dbReference>
<evidence type="ECO:0000256" key="6">
    <source>
        <dbReference type="ARBA" id="ARBA00013025"/>
    </source>
</evidence>
<dbReference type="PANTHER" id="PTHR11136">
    <property type="entry name" value="FOLYLPOLYGLUTAMATE SYNTHASE-RELATED"/>
    <property type="match status" value="1"/>
</dbReference>
<dbReference type="GO" id="GO:0005737">
    <property type="term" value="C:cytoplasm"/>
    <property type="evidence" value="ECO:0007669"/>
    <property type="project" value="TreeGrafter"/>
</dbReference>
<dbReference type="InterPro" id="IPR013221">
    <property type="entry name" value="Mur_ligase_cen"/>
</dbReference>
<dbReference type="STRING" id="634436.SAMN05216361_2156"/>
<evidence type="ECO:0000256" key="17">
    <source>
        <dbReference type="ARBA" id="ARBA00047493"/>
    </source>
</evidence>
<sequence>MTIQRSLSQWLAYLESIHPTTIDMGLDRVKQVANALQIHFDSRVIIVGGTNGKGSTCALMEQALLRNGQSVGVYSSPHLLDYRERVRVNGDLPAEAAFCRAFEQVEVARGETSLTYFEFGTLAGMLMLMQANLDVVILEVGLGGRLDATNIVDNDIAVITSIGLDHQDWLGDTCEKIATEKAGIIRDAGNVVIGEPEPPVTLVEAVREKQANALWQGKQFAIEEVEQGLLLMHPNGRKIRLPDTVIPANNVATAFASLHHLGYHFDDAAIAEVVANTRLPGRRQLIASQPNTYLDVGHNPQATESLAAWLNKQSFSSLHIVIAMLKDKALAPSLAPFENFQPNWYLASTEGPRGLSAEVLGNAVPAGQSQQQFAHVVDAFHAARSKAADDALILVVGSFHTVADILALPHNILK</sequence>
<dbReference type="GO" id="GO:0004326">
    <property type="term" value="F:tetrahydrofolylpolyglutamate synthase activity"/>
    <property type="evidence" value="ECO:0007669"/>
    <property type="project" value="UniProtKB-EC"/>
</dbReference>
<name>A0A1M5JM39_9ALTE</name>
<dbReference type="EC" id="6.3.2.12" evidence="5"/>
<evidence type="ECO:0000256" key="21">
    <source>
        <dbReference type="PIRNR" id="PIRNR001563"/>
    </source>
</evidence>
<evidence type="ECO:0000259" key="22">
    <source>
        <dbReference type="Pfam" id="PF02875"/>
    </source>
</evidence>
<evidence type="ECO:0000256" key="15">
    <source>
        <dbReference type="ARBA" id="ARBA00030592"/>
    </source>
</evidence>
<evidence type="ECO:0000256" key="12">
    <source>
        <dbReference type="ARBA" id="ARBA00022842"/>
    </source>
</evidence>
<keyword evidence="10 21" id="KW-0547">Nucleotide-binding</keyword>
<keyword evidence="9" id="KW-0479">Metal-binding</keyword>
<organism evidence="24 25">
    <name type="scientific">Marisediminitalea aggregata</name>
    <dbReference type="NCBI Taxonomy" id="634436"/>
    <lineage>
        <taxon>Bacteria</taxon>
        <taxon>Pseudomonadati</taxon>
        <taxon>Pseudomonadota</taxon>
        <taxon>Gammaproteobacteria</taxon>
        <taxon>Alteromonadales</taxon>
        <taxon>Alteromonadaceae</taxon>
        <taxon>Marisediminitalea</taxon>
    </lineage>
</organism>
<dbReference type="Gene3D" id="3.90.190.20">
    <property type="entry name" value="Mur ligase, C-terminal domain"/>
    <property type="match status" value="1"/>
</dbReference>
<dbReference type="UniPathway" id="UPA00077">
    <property type="reaction ID" value="UER00157"/>
</dbReference>
<evidence type="ECO:0000256" key="2">
    <source>
        <dbReference type="ARBA" id="ARBA00004799"/>
    </source>
</evidence>
<gene>
    <name evidence="24" type="ORF">SAMN05216361_2156</name>
</gene>
<comment type="pathway">
    <text evidence="2">Cofactor biosynthesis; tetrahydrofolate biosynthesis; 7,8-dihydrofolate from 2-amino-4-hydroxy-6-hydroxymethyl-7,8-dihydropteridine diphosphate and 4-aminobenzoate: step 2/2.</text>
</comment>
<evidence type="ECO:0000256" key="1">
    <source>
        <dbReference type="ARBA" id="ARBA00002714"/>
    </source>
</evidence>
<dbReference type="RefSeq" id="WP_073322187.1">
    <property type="nucleotide sequence ID" value="NZ_FQWD01000003.1"/>
</dbReference>
<evidence type="ECO:0000256" key="10">
    <source>
        <dbReference type="ARBA" id="ARBA00022741"/>
    </source>
</evidence>
<keyword evidence="11 21" id="KW-0067">ATP-binding</keyword>
<dbReference type="NCBIfam" id="TIGR01499">
    <property type="entry name" value="folC"/>
    <property type="match status" value="1"/>
</dbReference>
<comment type="catalytic activity">
    <reaction evidence="19">
        <text>(6R)-5,10-methylenetetrahydrofolyl-(gamma-L-Glu)(n) + L-glutamate + ATP = (6R)-5,10-methylenetetrahydrofolyl-(gamma-L-Glu)(n+1) + ADP + phosphate + H(+)</text>
        <dbReference type="Rhea" id="RHEA:51912"/>
        <dbReference type="Rhea" id="RHEA-COMP:13257"/>
        <dbReference type="Rhea" id="RHEA-COMP:13258"/>
        <dbReference type="ChEBI" id="CHEBI:15378"/>
        <dbReference type="ChEBI" id="CHEBI:29985"/>
        <dbReference type="ChEBI" id="CHEBI:30616"/>
        <dbReference type="ChEBI" id="CHEBI:43474"/>
        <dbReference type="ChEBI" id="CHEBI:136572"/>
        <dbReference type="ChEBI" id="CHEBI:456216"/>
        <dbReference type="EC" id="6.3.2.17"/>
    </reaction>
</comment>
<proteinExistence type="inferred from homology"/>
<dbReference type="InterPro" id="IPR018109">
    <property type="entry name" value="Folylpolyglutamate_synth_CS"/>
</dbReference>
<dbReference type="Gene3D" id="3.40.1190.10">
    <property type="entry name" value="Mur-like, catalytic domain"/>
    <property type="match status" value="1"/>
</dbReference>
<dbReference type="Pfam" id="PF08245">
    <property type="entry name" value="Mur_ligase_M"/>
    <property type="match status" value="1"/>
</dbReference>
<evidence type="ECO:0000256" key="5">
    <source>
        <dbReference type="ARBA" id="ARBA00013023"/>
    </source>
</evidence>
<dbReference type="SUPFAM" id="SSF53244">
    <property type="entry name" value="MurD-like peptide ligases, peptide-binding domain"/>
    <property type="match status" value="1"/>
</dbReference>
<dbReference type="InterPro" id="IPR036615">
    <property type="entry name" value="Mur_ligase_C_dom_sf"/>
</dbReference>
<dbReference type="GO" id="GO:0008841">
    <property type="term" value="F:dihydrofolate synthase activity"/>
    <property type="evidence" value="ECO:0007669"/>
    <property type="project" value="UniProtKB-EC"/>
</dbReference>
<evidence type="ECO:0000256" key="11">
    <source>
        <dbReference type="ARBA" id="ARBA00022840"/>
    </source>
</evidence>
<comment type="similarity">
    <text evidence="4 21">Belongs to the folylpolyglutamate synthase family.</text>
</comment>
<feature type="domain" description="Mur ligase C-terminal" evidence="22">
    <location>
        <begin position="281"/>
        <end position="399"/>
    </location>
</feature>
<comment type="pathway">
    <text evidence="3">Cofactor biosynthesis; tetrahydrofolylpolyglutamate biosynthesis.</text>
</comment>
<dbReference type="GO" id="GO:0046656">
    <property type="term" value="P:folic acid biosynthetic process"/>
    <property type="evidence" value="ECO:0007669"/>
    <property type="project" value="UniProtKB-KW"/>
</dbReference>
<dbReference type="InterPro" id="IPR001645">
    <property type="entry name" value="Folylpolyglutamate_synth"/>
</dbReference>
<feature type="domain" description="Mur ligase central" evidence="23">
    <location>
        <begin position="47"/>
        <end position="195"/>
    </location>
</feature>
<evidence type="ECO:0000256" key="7">
    <source>
        <dbReference type="ARBA" id="ARBA00019357"/>
    </source>
</evidence>
<dbReference type="EMBL" id="FQWD01000003">
    <property type="protein sequence ID" value="SHG41339.1"/>
    <property type="molecule type" value="Genomic_DNA"/>
</dbReference>
<dbReference type="EC" id="6.3.2.17" evidence="6"/>
<keyword evidence="8 21" id="KW-0436">Ligase</keyword>
<comment type="catalytic activity">
    <reaction evidence="20">
        <text>7,8-dihydropteroate + L-glutamate + ATP = 7,8-dihydrofolate + ADP + phosphate + H(+)</text>
        <dbReference type="Rhea" id="RHEA:23584"/>
        <dbReference type="ChEBI" id="CHEBI:15378"/>
        <dbReference type="ChEBI" id="CHEBI:17839"/>
        <dbReference type="ChEBI" id="CHEBI:29985"/>
        <dbReference type="ChEBI" id="CHEBI:30616"/>
        <dbReference type="ChEBI" id="CHEBI:43474"/>
        <dbReference type="ChEBI" id="CHEBI:57451"/>
        <dbReference type="ChEBI" id="CHEBI:456216"/>
        <dbReference type="EC" id="6.3.2.12"/>
    </reaction>
</comment>
<evidence type="ECO:0000256" key="3">
    <source>
        <dbReference type="ARBA" id="ARBA00005150"/>
    </source>
</evidence>
<dbReference type="PIRSF" id="PIRSF001563">
    <property type="entry name" value="Folylpolyglu_synth"/>
    <property type="match status" value="1"/>
</dbReference>
<keyword evidence="25" id="KW-1185">Reference proteome</keyword>
<keyword evidence="12" id="KW-0460">Magnesium</keyword>
<protein>
    <recommendedName>
        <fullName evidence="7">Dihydrofolate synthase/folylpolyglutamate synthase</fullName>
        <ecNumber evidence="5">6.3.2.12</ecNumber>
        <ecNumber evidence="6">6.3.2.17</ecNumber>
    </recommendedName>
    <alternativeName>
        <fullName evidence="16">Folylpoly-gamma-glutamate synthetase-dihydrofolate synthetase</fullName>
    </alternativeName>
    <alternativeName>
        <fullName evidence="14">Folylpolyglutamate synthetase</fullName>
    </alternativeName>
    <alternativeName>
        <fullName evidence="15">Tetrahydrofolylpolyglutamate synthase</fullName>
    </alternativeName>
</protein>
<dbReference type="SUPFAM" id="SSF53623">
    <property type="entry name" value="MurD-like peptide ligases, catalytic domain"/>
    <property type="match status" value="1"/>
</dbReference>
<dbReference type="AlphaFoldDB" id="A0A1M5JM39"/>
<evidence type="ECO:0000256" key="19">
    <source>
        <dbReference type="ARBA" id="ARBA00049035"/>
    </source>
</evidence>
<evidence type="ECO:0000256" key="20">
    <source>
        <dbReference type="ARBA" id="ARBA00049161"/>
    </source>
</evidence>
<evidence type="ECO:0000256" key="8">
    <source>
        <dbReference type="ARBA" id="ARBA00022598"/>
    </source>
</evidence>
<evidence type="ECO:0000256" key="14">
    <source>
        <dbReference type="ARBA" id="ARBA00030048"/>
    </source>
</evidence>
<dbReference type="Pfam" id="PF02875">
    <property type="entry name" value="Mur_ligase_C"/>
    <property type="match status" value="1"/>
</dbReference>
<dbReference type="InterPro" id="IPR004101">
    <property type="entry name" value="Mur_ligase_C"/>
</dbReference>